<dbReference type="OrthoDB" id="9808136at2"/>
<evidence type="ECO:0000256" key="2">
    <source>
        <dbReference type="ARBA" id="ARBA00022475"/>
    </source>
</evidence>
<dbReference type="PANTHER" id="PTHR32196">
    <property type="entry name" value="ABC TRANSPORTER PERMEASE PROTEIN YPHD-RELATED-RELATED"/>
    <property type="match status" value="1"/>
</dbReference>
<dbReference type="GO" id="GO:0022857">
    <property type="term" value="F:transmembrane transporter activity"/>
    <property type="evidence" value="ECO:0007669"/>
    <property type="project" value="InterPro"/>
</dbReference>
<evidence type="ECO:0000313" key="8">
    <source>
        <dbReference type="Proteomes" id="UP000190637"/>
    </source>
</evidence>
<sequence length="341" mass="34898">MSTVERPRAAEQGDNAPGRATGVLRRLARDPIVVSGVAALVLWGVAALVSPAFASWSQIVTLLVLASFLGVIAIGQTLVVIAGGEGIDLSVGATATLAAIVASRHMDGSNEGFVGAVALALGAAAVVGALNATGILVFRVPPLVMTLGMISVVYGFIRLYTGGRPAGSAAPALRSLVGGDTVAGIPGVLWLWLGLSVLVIWLLRRTSYGWRLYAVGGNPTTAYLSGVNPRLVKASAYVLSSLFAGVGGLLLLGYTQTVFLRLADPYMLPSVAATVVGGTALIGGIGGYLGTIIGAILLTVLDSFLRVLQVGGGGDAPRQIIYGLVLLVVLSAYGRQKRLRQ</sequence>
<comment type="subcellular location">
    <subcellularLocation>
        <location evidence="1">Cell membrane</location>
        <topology evidence="1">Multi-pass membrane protein</topology>
    </subcellularLocation>
</comment>
<gene>
    <name evidence="7" type="ORF">SAMN02745673_00890</name>
</gene>
<accession>A0A1T4M000</accession>
<keyword evidence="3 6" id="KW-0812">Transmembrane</keyword>
<evidence type="ECO:0000256" key="4">
    <source>
        <dbReference type="ARBA" id="ARBA00022989"/>
    </source>
</evidence>
<evidence type="ECO:0000256" key="6">
    <source>
        <dbReference type="SAM" id="Phobius"/>
    </source>
</evidence>
<protein>
    <submittedName>
        <fullName evidence="7">Ribose transport system permease protein</fullName>
    </submittedName>
</protein>
<evidence type="ECO:0000313" key="7">
    <source>
        <dbReference type="EMBL" id="SJZ60330.1"/>
    </source>
</evidence>
<dbReference type="RefSeq" id="WP_078760292.1">
    <property type="nucleotide sequence ID" value="NZ_FUWS01000002.1"/>
</dbReference>
<evidence type="ECO:0000256" key="3">
    <source>
        <dbReference type="ARBA" id="ARBA00022692"/>
    </source>
</evidence>
<organism evidence="7 8">
    <name type="scientific">Marinactinospora thermotolerans DSM 45154</name>
    <dbReference type="NCBI Taxonomy" id="1122192"/>
    <lineage>
        <taxon>Bacteria</taxon>
        <taxon>Bacillati</taxon>
        <taxon>Actinomycetota</taxon>
        <taxon>Actinomycetes</taxon>
        <taxon>Streptosporangiales</taxon>
        <taxon>Nocardiopsidaceae</taxon>
        <taxon>Marinactinospora</taxon>
    </lineage>
</organism>
<dbReference type="CDD" id="cd06579">
    <property type="entry name" value="TM_PBP1_transp_AraH_like"/>
    <property type="match status" value="1"/>
</dbReference>
<proteinExistence type="predicted"/>
<name>A0A1T4M000_9ACTN</name>
<reference evidence="7 8" key="1">
    <citation type="submission" date="2017-02" db="EMBL/GenBank/DDBJ databases">
        <authorList>
            <person name="Peterson S.W."/>
        </authorList>
    </citation>
    <scope>NUCLEOTIDE SEQUENCE [LARGE SCALE GENOMIC DNA]</scope>
    <source>
        <strain evidence="7 8">DSM 45154</strain>
    </source>
</reference>
<feature type="transmembrane region" description="Helical" evidence="6">
    <location>
        <begin position="266"/>
        <end position="299"/>
    </location>
</feature>
<dbReference type="InterPro" id="IPR001851">
    <property type="entry name" value="ABC_transp_permease"/>
</dbReference>
<feature type="transmembrane region" description="Helical" evidence="6">
    <location>
        <begin position="234"/>
        <end position="254"/>
    </location>
</feature>
<dbReference type="Proteomes" id="UP000190637">
    <property type="component" value="Unassembled WGS sequence"/>
</dbReference>
<feature type="transmembrane region" description="Helical" evidence="6">
    <location>
        <begin position="59"/>
        <end position="81"/>
    </location>
</feature>
<keyword evidence="5 6" id="KW-0472">Membrane</keyword>
<feature type="transmembrane region" description="Helical" evidence="6">
    <location>
        <begin position="143"/>
        <end position="161"/>
    </location>
</feature>
<feature type="transmembrane region" description="Helical" evidence="6">
    <location>
        <begin position="113"/>
        <end position="137"/>
    </location>
</feature>
<dbReference type="GO" id="GO:0005886">
    <property type="term" value="C:plasma membrane"/>
    <property type="evidence" value="ECO:0007669"/>
    <property type="project" value="UniProtKB-SubCell"/>
</dbReference>
<keyword evidence="4 6" id="KW-1133">Transmembrane helix</keyword>
<feature type="transmembrane region" description="Helical" evidence="6">
    <location>
        <begin position="32"/>
        <end position="53"/>
    </location>
</feature>
<dbReference type="AlphaFoldDB" id="A0A1T4M000"/>
<dbReference type="STRING" id="1122192.SAMN02745673_00890"/>
<evidence type="ECO:0000256" key="5">
    <source>
        <dbReference type="ARBA" id="ARBA00023136"/>
    </source>
</evidence>
<dbReference type="Pfam" id="PF02653">
    <property type="entry name" value="BPD_transp_2"/>
    <property type="match status" value="1"/>
</dbReference>
<evidence type="ECO:0000256" key="1">
    <source>
        <dbReference type="ARBA" id="ARBA00004651"/>
    </source>
</evidence>
<dbReference type="EMBL" id="FUWS01000002">
    <property type="protein sequence ID" value="SJZ60330.1"/>
    <property type="molecule type" value="Genomic_DNA"/>
</dbReference>
<feature type="transmembrane region" description="Helical" evidence="6">
    <location>
        <begin position="182"/>
        <end position="203"/>
    </location>
</feature>
<keyword evidence="8" id="KW-1185">Reference proteome</keyword>
<keyword evidence="2" id="KW-1003">Cell membrane</keyword>